<gene>
    <name evidence="2" type="ordered locus">HMPREF0868_0363</name>
</gene>
<protein>
    <recommendedName>
        <fullName evidence="4">Transporter gate domain protein</fullName>
    </recommendedName>
</protein>
<evidence type="ECO:0000313" key="3">
    <source>
        <dbReference type="Proteomes" id="UP000008234"/>
    </source>
</evidence>
<feature type="transmembrane region" description="Helical" evidence="1">
    <location>
        <begin position="429"/>
        <end position="450"/>
    </location>
</feature>
<dbReference type="STRING" id="699246.HMPREF0868_0363"/>
<reference evidence="3" key="1">
    <citation type="submission" date="2009-12" db="EMBL/GenBank/DDBJ databases">
        <title>Sequence of Clostridiales genomosp. BVAB3 str. UPII9-5.</title>
        <authorList>
            <person name="Madupu R."/>
            <person name="Durkin A.S."/>
            <person name="Torralba M."/>
            <person name="Methe B."/>
            <person name="Sutton G.G."/>
            <person name="Strausberg R.L."/>
            <person name="Nelson K.E."/>
        </authorList>
    </citation>
    <scope>NUCLEOTIDE SEQUENCE [LARGE SCALE GENOMIC DNA]</scope>
    <source>
        <strain evidence="3">UPII9-5</strain>
    </source>
</reference>
<proteinExistence type="predicted"/>
<feature type="transmembrane region" description="Helical" evidence="1">
    <location>
        <begin position="392"/>
        <end position="409"/>
    </location>
</feature>
<organism evidence="2 3">
    <name type="scientific">Mageeibacillus indolicus (strain UPII9-5)</name>
    <name type="common">Clostridiales genomosp. BVAB3 (strain UPII9-5)</name>
    <dbReference type="NCBI Taxonomy" id="699246"/>
    <lineage>
        <taxon>Bacteria</taxon>
        <taxon>Bacillati</taxon>
        <taxon>Bacillota</taxon>
        <taxon>Clostridia</taxon>
        <taxon>Eubacteriales</taxon>
        <taxon>Oscillospiraceae</taxon>
        <taxon>Mageeibacillus</taxon>
    </lineage>
</organism>
<feature type="transmembrane region" description="Helical" evidence="1">
    <location>
        <begin position="298"/>
        <end position="320"/>
    </location>
</feature>
<feature type="transmembrane region" description="Helical" evidence="1">
    <location>
        <begin position="202"/>
        <end position="223"/>
    </location>
</feature>
<feature type="transmembrane region" description="Helical" evidence="1">
    <location>
        <begin position="124"/>
        <end position="149"/>
    </location>
</feature>
<dbReference type="KEGG" id="clo:HMPREF0868_0363"/>
<dbReference type="eggNOG" id="COG3314">
    <property type="taxonomic scope" value="Bacteria"/>
</dbReference>
<dbReference type="Proteomes" id="UP000008234">
    <property type="component" value="Chromosome"/>
</dbReference>
<evidence type="ECO:0000256" key="1">
    <source>
        <dbReference type="SAM" id="Phobius"/>
    </source>
</evidence>
<feature type="transmembrane region" description="Helical" evidence="1">
    <location>
        <begin position="229"/>
        <end position="253"/>
    </location>
</feature>
<evidence type="ECO:0000313" key="2">
    <source>
        <dbReference type="EMBL" id="ADC90336.2"/>
    </source>
</evidence>
<keyword evidence="1" id="KW-1133">Transmembrane helix</keyword>
<accession>D3R0J4</accession>
<evidence type="ECO:0008006" key="4">
    <source>
        <dbReference type="Google" id="ProtNLM"/>
    </source>
</evidence>
<keyword evidence="1" id="KW-0472">Membrane</keyword>
<feature type="transmembrane region" description="Helical" evidence="1">
    <location>
        <begin position="84"/>
        <end position="104"/>
    </location>
</feature>
<keyword evidence="1" id="KW-0812">Transmembrane</keyword>
<dbReference type="EMBL" id="CP001850">
    <property type="protein sequence ID" value="ADC90336.2"/>
    <property type="molecule type" value="Genomic_DNA"/>
</dbReference>
<name>D3R0J4_MAGIU</name>
<feature type="transmembrane region" description="Helical" evidence="1">
    <location>
        <begin position="364"/>
        <end position="385"/>
    </location>
</feature>
<dbReference type="AlphaFoldDB" id="D3R0J4"/>
<keyword evidence="3" id="KW-1185">Reference proteome</keyword>
<sequence length="451" mass="47091">MDNERKLKVEAAELAGQAVSAEAAELAGQAVQGKIDDTTAPAKQDKSLASDGAAVRAATAENVTITPPPVKTERLLKKDITPENFIFLACFIAVFGAIAAKMGGVNMLKTMMNTAFDLLMNVCFYIMAIAVLAGALSGLFSEFGIIAMVNRIVSKIMSPIYDLPGAASLGMLNCFLSDNPAILTLAADDNFLTYFKKYQLPALTNLGTAFGMGLITVTTMMGMDVKKALPASMIGLVGAIVGSVVSVRIMLVFTRKIYGTEAKCELHGGEKIPDNMRQVRPGGVGSRFIQAMLEGGKVGVEMGLCIVPGVVIICTLVTMLTNGAGPNGIYTGEANQGIPVLPWLGEKISFIIKPLFGFTAPEAIAVPITALGSTGAAIGVVAKLVQRGAITANDIAVFSAICMCWSGYISTHIAMCDALNCKELTGKAIFSHTIGGLTAGVAAHLIAMVLL</sequence>
<dbReference type="HOGENOM" id="CLU_717532_0_0_9"/>